<organism evidence="1 2">
    <name type="scientific">Aquincola tertiaricarbonis</name>
    <dbReference type="NCBI Taxonomy" id="391953"/>
    <lineage>
        <taxon>Bacteria</taxon>
        <taxon>Pseudomonadati</taxon>
        <taxon>Pseudomonadota</taxon>
        <taxon>Betaproteobacteria</taxon>
        <taxon>Burkholderiales</taxon>
        <taxon>Sphaerotilaceae</taxon>
        <taxon>Aquincola</taxon>
    </lineage>
</organism>
<dbReference type="RefSeq" id="WP_250197668.1">
    <property type="nucleotide sequence ID" value="NZ_CP097636.1"/>
</dbReference>
<dbReference type="EMBL" id="CP097636">
    <property type="protein sequence ID" value="URI09440.1"/>
    <property type="molecule type" value="Genomic_DNA"/>
</dbReference>
<sequence>MDFIKSMAWPGLVIFLVVSFWEPLQGIASRLSPLVERIDSVSVGGVQLTVGKEFIEKRAPEAVRTAVNRLTPDAIRYILEHSKGVKRTNRDFLDSHQRELIAADLCRELNWKDLERIKKDEPKDDVIYKAGMDCGSKYQDVRVFLLELVPELVRLAK</sequence>
<reference evidence="1" key="1">
    <citation type="submission" date="2022-05" db="EMBL/GenBank/DDBJ databases">
        <title>An RpoN-dependent PEP-CTERM gene is involved in floc formation of an Aquincola tertiaricarbonis strain.</title>
        <authorList>
            <person name="Qiu D."/>
            <person name="Xia M."/>
        </authorList>
    </citation>
    <scope>NUCLEOTIDE SEQUENCE</scope>
    <source>
        <strain evidence="1">RN12</strain>
    </source>
</reference>
<protein>
    <submittedName>
        <fullName evidence="1">Uncharacterized protein</fullName>
    </submittedName>
</protein>
<accession>A0ABY4SDR2</accession>
<proteinExistence type="predicted"/>
<dbReference type="Proteomes" id="UP001056201">
    <property type="component" value="Chromosome 2"/>
</dbReference>
<gene>
    <name evidence="1" type="ORF">MW290_28155</name>
</gene>
<evidence type="ECO:0000313" key="2">
    <source>
        <dbReference type="Proteomes" id="UP001056201"/>
    </source>
</evidence>
<evidence type="ECO:0000313" key="1">
    <source>
        <dbReference type="EMBL" id="URI09440.1"/>
    </source>
</evidence>
<name>A0ABY4SDR2_AQUTE</name>
<keyword evidence="2" id="KW-1185">Reference proteome</keyword>